<evidence type="ECO:0000256" key="1">
    <source>
        <dbReference type="ARBA" id="ARBA00010062"/>
    </source>
</evidence>
<proteinExistence type="inferred from homology"/>
<evidence type="ECO:0000256" key="2">
    <source>
        <dbReference type="ARBA" id="ARBA00022729"/>
    </source>
</evidence>
<dbReference type="EMBL" id="CP121261">
    <property type="protein sequence ID" value="WFP06184.1"/>
    <property type="molecule type" value="Genomic_DNA"/>
</dbReference>
<sequence length="411" mass="44097">MNKKITAVLALVAGTGLAHAQTQTEAQAEAPAGISDGVVRIGVLTDMSGAYSGNVGPGSVLATQLAIEDFGGKVLGKPVEMLSADHLNKTDVAAGRAREWIDRDKVDVVTELGNSAVALAVMNIAREKGRMTMVTGAGATRITGEDCSPNNVQWVYDTYALAKVGTLPLVKAGAKKWYFVTADYAFGHSLESDGMRFVKEGGGTVAGSVRYPFPGTDFASFLLSAQASKADAVAFASAGADLQNEIKQAREFGLADRQKLVAMLMSITDVHGVGLEAGQGMTFAETFYWDMDDETRAFAQRFFKAANKMPTALQAGQYSAVLNYLRAVEKAGTDNVDAVMRTLRSMPIHDAFARNARLREDGKLIHDTYVVEVKAPSESKAPWDYYKIVKTVPGDEAFMPLAESQCKLVRK</sequence>
<dbReference type="PANTHER" id="PTHR30483:SF6">
    <property type="entry name" value="PERIPLASMIC BINDING PROTEIN OF ABC TRANSPORTER FOR NATURAL AMINO ACIDS"/>
    <property type="match status" value="1"/>
</dbReference>
<dbReference type="InterPro" id="IPR028081">
    <property type="entry name" value="Leu-bd"/>
</dbReference>
<dbReference type="Gene3D" id="3.40.50.2300">
    <property type="match status" value="2"/>
</dbReference>
<keyword evidence="6" id="KW-1185">Reference proteome</keyword>
<dbReference type="Proteomes" id="UP001214170">
    <property type="component" value="Chromosome"/>
</dbReference>
<feature type="domain" description="Leucine-binding protein" evidence="4">
    <location>
        <begin position="39"/>
        <end position="374"/>
    </location>
</feature>
<dbReference type="SUPFAM" id="SSF53822">
    <property type="entry name" value="Periplasmic binding protein-like I"/>
    <property type="match status" value="1"/>
</dbReference>
<reference evidence="5 6" key="1">
    <citation type="submission" date="2023-03" db="EMBL/GenBank/DDBJ databases">
        <title>Achromobacter spanius LIG8.</title>
        <authorList>
            <person name="Shrestha S."/>
        </authorList>
    </citation>
    <scope>NUCLEOTIDE SEQUENCE [LARGE SCALE GENOMIC DNA]</scope>
    <source>
        <strain evidence="5 6">LIG8</strain>
    </source>
</reference>
<protein>
    <submittedName>
        <fullName evidence="5">ABC transporter substrate-binding protein</fullName>
    </submittedName>
</protein>
<dbReference type="RefSeq" id="WP_268080727.1">
    <property type="nucleotide sequence ID" value="NZ_CP106885.1"/>
</dbReference>
<dbReference type="Pfam" id="PF13458">
    <property type="entry name" value="Peripla_BP_6"/>
    <property type="match status" value="1"/>
</dbReference>
<gene>
    <name evidence="5" type="ORF">P8T11_17810</name>
</gene>
<evidence type="ECO:0000256" key="3">
    <source>
        <dbReference type="SAM" id="SignalP"/>
    </source>
</evidence>
<feature type="signal peptide" evidence="3">
    <location>
        <begin position="1"/>
        <end position="20"/>
    </location>
</feature>
<dbReference type="InterPro" id="IPR028082">
    <property type="entry name" value="Peripla_BP_I"/>
</dbReference>
<accession>A0ABY8GNN8</accession>
<organism evidence="5 6">
    <name type="scientific">Achromobacter spanius</name>
    <dbReference type="NCBI Taxonomy" id="217203"/>
    <lineage>
        <taxon>Bacteria</taxon>
        <taxon>Pseudomonadati</taxon>
        <taxon>Pseudomonadota</taxon>
        <taxon>Betaproteobacteria</taxon>
        <taxon>Burkholderiales</taxon>
        <taxon>Alcaligenaceae</taxon>
        <taxon>Achromobacter</taxon>
    </lineage>
</organism>
<name>A0ABY8GNN8_9BURK</name>
<dbReference type="CDD" id="cd06327">
    <property type="entry name" value="PBP1_SBP-like"/>
    <property type="match status" value="1"/>
</dbReference>
<keyword evidence="2 3" id="KW-0732">Signal</keyword>
<feature type="chain" id="PRO_5047116451" evidence="3">
    <location>
        <begin position="21"/>
        <end position="411"/>
    </location>
</feature>
<comment type="similarity">
    <text evidence="1">Belongs to the leucine-binding protein family.</text>
</comment>
<evidence type="ECO:0000313" key="5">
    <source>
        <dbReference type="EMBL" id="WFP06184.1"/>
    </source>
</evidence>
<evidence type="ECO:0000259" key="4">
    <source>
        <dbReference type="Pfam" id="PF13458"/>
    </source>
</evidence>
<dbReference type="PANTHER" id="PTHR30483">
    <property type="entry name" value="LEUCINE-SPECIFIC-BINDING PROTEIN"/>
    <property type="match status" value="1"/>
</dbReference>
<dbReference type="InterPro" id="IPR051010">
    <property type="entry name" value="BCAA_transport"/>
</dbReference>
<evidence type="ECO:0000313" key="6">
    <source>
        <dbReference type="Proteomes" id="UP001214170"/>
    </source>
</evidence>